<organism evidence="2">
    <name type="scientific">Laccaria bicolor (strain S238N-H82 / ATCC MYA-4686)</name>
    <name type="common">Bicoloured deceiver</name>
    <name type="synonym">Laccaria laccata var. bicolor</name>
    <dbReference type="NCBI Taxonomy" id="486041"/>
    <lineage>
        <taxon>Eukaryota</taxon>
        <taxon>Fungi</taxon>
        <taxon>Dikarya</taxon>
        <taxon>Basidiomycota</taxon>
        <taxon>Agaricomycotina</taxon>
        <taxon>Agaricomycetes</taxon>
        <taxon>Agaricomycetidae</taxon>
        <taxon>Agaricales</taxon>
        <taxon>Agaricineae</taxon>
        <taxon>Hydnangiaceae</taxon>
        <taxon>Laccaria</taxon>
    </lineage>
</organism>
<sequence length="91" mass="10202">MPPYSADTMRPIPNLLHVYTSTLAIYFTPSDKSGTRGMFRERTGSRLMEQDMIALSLSRTATSKASQAACHTQCLLFLFDPVSRHCESMLI</sequence>
<gene>
    <name evidence="1" type="ORF">LACBIDRAFT_316269</name>
</gene>
<dbReference type="EMBL" id="DS547161">
    <property type="protein sequence ID" value="EDQ99636.1"/>
    <property type="molecule type" value="Genomic_DNA"/>
</dbReference>
<protein>
    <submittedName>
        <fullName evidence="1">Predicted protein</fullName>
    </submittedName>
</protein>
<dbReference type="KEGG" id="lbc:LACBIDRAFT_316269"/>
<proteinExistence type="predicted"/>
<dbReference type="GeneID" id="6085394"/>
<accession>B0E0L1</accession>
<dbReference type="HOGENOM" id="CLU_2427401_0_0_1"/>
<evidence type="ECO:0000313" key="2">
    <source>
        <dbReference type="Proteomes" id="UP000001194"/>
    </source>
</evidence>
<dbReference type="AlphaFoldDB" id="B0E0L1"/>
<reference evidence="1 2" key="1">
    <citation type="journal article" date="2008" name="Nature">
        <title>The genome of Laccaria bicolor provides insights into mycorrhizal symbiosis.</title>
        <authorList>
            <person name="Martin F."/>
            <person name="Aerts A."/>
            <person name="Ahren D."/>
            <person name="Brun A."/>
            <person name="Danchin E.G.J."/>
            <person name="Duchaussoy F."/>
            <person name="Gibon J."/>
            <person name="Kohler A."/>
            <person name="Lindquist E."/>
            <person name="Pereda V."/>
            <person name="Salamov A."/>
            <person name="Shapiro H.J."/>
            <person name="Wuyts J."/>
            <person name="Blaudez D."/>
            <person name="Buee M."/>
            <person name="Brokstein P."/>
            <person name="Canbaeck B."/>
            <person name="Cohen D."/>
            <person name="Courty P.E."/>
            <person name="Coutinho P.M."/>
            <person name="Delaruelle C."/>
            <person name="Detter J.C."/>
            <person name="Deveau A."/>
            <person name="DiFazio S."/>
            <person name="Duplessis S."/>
            <person name="Fraissinet-Tachet L."/>
            <person name="Lucic E."/>
            <person name="Frey-Klett P."/>
            <person name="Fourrey C."/>
            <person name="Feussner I."/>
            <person name="Gay G."/>
            <person name="Grimwood J."/>
            <person name="Hoegger P.J."/>
            <person name="Jain P."/>
            <person name="Kilaru S."/>
            <person name="Labbe J."/>
            <person name="Lin Y.C."/>
            <person name="Legue V."/>
            <person name="Le Tacon F."/>
            <person name="Marmeisse R."/>
            <person name="Melayah D."/>
            <person name="Montanini B."/>
            <person name="Muratet M."/>
            <person name="Nehls U."/>
            <person name="Niculita-Hirzel H."/>
            <person name="Oudot-Le Secq M.P."/>
            <person name="Peter M."/>
            <person name="Quesneville H."/>
            <person name="Rajashekar B."/>
            <person name="Reich M."/>
            <person name="Rouhier N."/>
            <person name="Schmutz J."/>
            <person name="Yin T."/>
            <person name="Chalot M."/>
            <person name="Henrissat B."/>
            <person name="Kuees U."/>
            <person name="Lucas S."/>
            <person name="Van de Peer Y."/>
            <person name="Podila G.K."/>
            <person name="Polle A."/>
            <person name="Pukkila P.J."/>
            <person name="Richardson P.M."/>
            <person name="Rouze P."/>
            <person name="Sanders I.R."/>
            <person name="Stajich J.E."/>
            <person name="Tunlid A."/>
            <person name="Tuskan G."/>
            <person name="Grigoriev I.V."/>
        </authorList>
    </citation>
    <scope>NUCLEOTIDE SEQUENCE [LARGE SCALE GENOMIC DNA]</scope>
    <source>
        <strain evidence="2">S238N-H82 / ATCC MYA-4686</strain>
    </source>
</reference>
<dbReference type="Proteomes" id="UP000001194">
    <property type="component" value="Unassembled WGS sequence"/>
</dbReference>
<name>B0E0L1_LACBS</name>
<dbReference type="InParanoid" id="B0E0L1"/>
<dbReference type="RefSeq" id="XP_001889747.1">
    <property type="nucleotide sequence ID" value="XM_001889712.1"/>
</dbReference>
<keyword evidence="2" id="KW-1185">Reference proteome</keyword>
<evidence type="ECO:0000313" key="1">
    <source>
        <dbReference type="EMBL" id="EDQ99636.1"/>
    </source>
</evidence>